<dbReference type="Proteomes" id="UP000326912">
    <property type="component" value="Unassembled WGS sequence"/>
</dbReference>
<gene>
    <name evidence="1" type="ORF">KDW_30870</name>
</gene>
<reference evidence="1 2" key="1">
    <citation type="submission" date="2019-10" db="EMBL/GenBank/DDBJ databases">
        <title>Dictyobacter vulcani sp. nov., within the class Ktedonobacteria, isolated from soil of volcanic Mt. Zao.</title>
        <authorList>
            <person name="Zheng Y."/>
            <person name="Wang C.M."/>
            <person name="Sakai Y."/>
            <person name="Abe K."/>
            <person name="Yokota A."/>
            <person name="Yabe S."/>
        </authorList>
    </citation>
    <scope>NUCLEOTIDE SEQUENCE [LARGE SCALE GENOMIC DNA]</scope>
    <source>
        <strain evidence="1 2">W12</strain>
    </source>
</reference>
<comment type="caution">
    <text evidence="1">The sequence shown here is derived from an EMBL/GenBank/DDBJ whole genome shotgun (WGS) entry which is preliminary data.</text>
</comment>
<dbReference type="GO" id="GO:0016757">
    <property type="term" value="F:glycosyltransferase activity"/>
    <property type="evidence" value="ECO:0007669"/>
    <property type="project" value="InterPro"/>
</dbReference>
<accession>A0A5J4KM30</accession>
<dbReference type="Pfam" id="PF01075">
    <property type="entry name" value="Glyco_transf_9"/>
    <property type="match status" value="1"/>
</dbReference>
<dbReference type="Gene3D" id="3.40.50.2000">
    <property type="entry name" value="Glycogen Phosphorylase B"/>
    <property type="match status" value="1"/>
</dbReference>
<proteinExistence type="predicted"/>
<evidence type="ECO:0000313" key="2">
    <source>
        <dbReference type="Proteomes" id="UP000326912"/>
    </source>
</evidence>
<evidence type="ECO:0000313" key="1">
    <source>
        <dbReference type="EMBL" id="GER88925.1"/>
    </source>
</evidence>
<sequence>MRILPIPKDFYEQSEHMTQIRLEYAALLPEYETIFIEDPKNFALLFGKRQNYTHNSLRNFEIQAIVEKLSLLPLPMLKDIPKYIRTRVLVDDYFAVQPSLRNDRAEPVPLFLARHRVANAERRVAQLKEQAEKPDGLLLLVGADTSSSVTRPPAELLVSGIARALHHNPRIVVGILPGYTCPEAHEQVYKELEALYGRQIQYVVETALQPEHLLDTTALIDQADIFITGDTGLMHLAATQKITPERDMSSIQPRNNTAIITLWGGTRPGYWGYPKLTTILGEGNALQRQMYPGIRKYGWIHKKANYFGHIKPFDIAKAILEAQSKIH</sequence>
<protein>
    <submittedName>
        <fullName evidence="1">Uncharacterized protein</fullName>
    </submittedName>
</protein>
<name>A0A5J4KM30_9CHLR</name>
<keyword evidence="2" id="KW-1185">Reference proteome</keyword>
<dbReference type="SUPFAM" id="SSF53756">
    <property type="entry name" value="UDP-Glycosyltransferase/glycogen phosphorylase"/>
    <property type="match status" value="1"/>
</dbReference>
<dbReference type="EMBL" id="BKZW01000001">
    <property type="protein sequence ID" value="GER88925.1"/>
    <property type="molecule type" value="Genomic_DNA"/>
</dbReference>
<dbReference type="InterPro" id="IPR002201">
    <property type="entry name" value="Glyco_trans_9"/>
</dbReference>
<dbReference type="AlphaFoldDB" id="A0A5J4KM30"/>
<organism evidence="1 2">
    <name type="scientific">Dictyobacter vulcani</name>
    <dbReference type="NCBI Taxonomy" id="2607529"/>
    <lineage>
        <taxon>Bacteria</taxon>
        <taxon>Bacillati</taxon>
        <taxon>Chloroflexota</taxon>
        <taxon>Ktedonobacteria</taxon>
        <taxon>Ktedonobacterales</taxon>
        <taxon>Dictyobacteraceae</taxon>
        <taxon>Dictyobacter</taxon>
    </lineage>
</organism>